<proteinExistence type="predicted"/>
<reference evidence="2" key="1">
    <citation type="submission" date="2020-06" db="EMBL/GenBank/DDBJ databases">
        <authorList>
            <consortium name="Plant Systems Biology data submission"/>
        </authorList>
    </citation>
    <scope>NUCLEOTIDE SEQUENCE</scope>
    <source>
        <strain evidence="2">D6</strain>
    </source>
</reference>
<organism evidence="2 3">
    <name type="scientific">Seminavis robusta</name>
    <dbReference type="NCBI Taxonomy" id="568900"/>
    <lineage>
        <taxon>Eukaryota</taxon>
        <taxon>Sar</taxon>
        <taxon>Stramenopiles</taxon>
        <taxon>Ochrophyta</taxon>
        <taxon>Bacillariophyta</taxon>
        <taxon>Bacillariophyceae</taxon>
        <taxon>Bacillariophycidae</taxon>
        <taxon>Naviculales</taxon>
        <taxon>Naviculaceae</taxon>
        <taxon>Seminavis</taxon>
    </lineage>
</organism>
<dbReference type="AlphaFoldDB" id="A0A9N8EVP1"/>
<gene>
    <name evidence="2" type="ORF">SEMRO_2123_G315550.1</name>
</gene>
<accession>A0A9N8EVP1</accession>
<dbReference type="EMBL" id="CAICTM010002121">
    <property type="protein sequence ID" value="CAB9528002.1"/>
    <property type="molecule type" value="Genomic_DNA"/>
</dbReference>
<evidence type="ECO:0000313" key="3">
    <source>
        <dbReference type="Proteomes" id="UP001153069"/>
    </source>
</evidence>
<protein>
    <submittedName>
        <fullName evidence="2">Uncharacterized protein</fullName>
    </submittedName>
</protein>
<dbReference type="Proteomes" id="UP001153069">
    <property type="component" value="Unassembled WGS sequence"/>
</dbReference>
<feature type="compositionally biased region" description="Acidic residues" evidence="1">
    <location>
        <begin position="71"/>
        <end position="86"/>
    </location>
</feature>
<evidence type="ECO:0000313" key="2">
    <source>
        <dbReference type="EMBL" id="CAB9528002.1"/>
    </source>
</evidence>
<keyword evidence="3" id="KW-1185">Reference proteome</keyword>
<evidence type="ECO:0000256" key="1">
    <source>
        <dbReference type="SAM" id="MobiDB-lite"/>
    </source>
</evidence>
<comment type="caution">
    <text evidence="2">The sequence shown here is derived from an EMBL/GenBank/DDBJ whole genome shotgun (WGS) entry which is preliminary data.</text>
</comment>
<feature type="region of interest" description="Disordered" evidence="1">
    <location>
        <begin position="1"/>
        <end position="86"/>
    </location>
</feature>
<sequence length="86" mass="9574">MQPNNNDKTMEASHEQTTLPTSEETESLNDGLQGLSIMNINGNDNENDDTNDAGTDGIWLPHPNWLRPVGEDAEDDYSGEDEQQQQ</sequence>
<name>A0A9N8EVP1_9STRA</name>